<feature type="transmembrane region" description="Helical" evidence="2">
    <location>
        <begin position="74"/>
        <end position="93"/>
    </location>
</feature>
<dbReference type="OrthoDB" id="9795013at2"/>
<dbReference type="HOGENOM" id="CLU_1413358_0_0_0"/>
<evidence type="ECO:0008006" key="5">
    <source>
        <dbReference type="Google" id="ProtNLM"/>
    </source>
</evidence>
<feature type="transmembrane region" description="Helical" evidence="2">
    <location>
        <begin position="113"/>
        <end position="136"/>
    </location>
</feature>
<sequence length="192" mass="21384">MTEPPLPTWARPKPQGGAPAPGSALELQYETFIGPRWETYRRKFAPFFAEPRFQPTWNWSAALFSPIWFLYRKLYLPFVFFWIAPGMVFGLLWKGEPPKAADISANPELMRDFRLVLLGVQLAAMVLAGGTANYLLFRRARAAIMLAEQRAPDAETLELILTRLGRVNVTGVVVVVVMMAVAGLVMSTGSAP</sequence>
<evidence type="ECO:0000313" key="4">
    <source>
        <dbReference type="Proteomes" id="UP000019151"/>
    </source>
</evidence>
<protein>
    <recommendedName>
        <fullName evidence="5">DUF2628 domain-containing protein</fullName>
    </recommendedName>
</protein>
<keyword evidence="2" id="KW-0472">Membrane</keyword>
<feature type="transmembrane region" description="Helical" evidence="2">
    <location>
        <begin position="167"/>
        <end position="186"/>
    </location>
</feature>
<dbReference type="KEGG" id="gba:J421_4237"/>
<evidence type="ECO:0000313" key="3">
    <source>
        <dbReference type="EMBL" id="AHG91774.1"/>
    </source>
</evidence>
<dbReference type="eggNOG" id="ENOG50343B8">
    <property type="taxonomic scope" value="Bacteria"/>
</dbReference>
<dbReference type="InterPro" id="IPR024399">
    <property type="entry name" value="DUF2628"/>
</dbReference>
<dbReference type="RefSeq" id="WP_025413212.1">
    <property type="nucleotide sequence ID" value="NZ_CP007128.1"/>
</dbReference>
<dbReference type="EMBL" id="CP007128">
    <property type="protein sequence ID" value="AHG91774.1"/>
    <property type="molecule type" value="Genomic_DNA"/>
</dbReference>
<name>W0RL31_9BACT</name>
<dbReference type="Pfam" id="PF10947">
    <property type="entry name" value="DUF2628"/>
    <property type="match status" value="1"/>
</dbReference>
<gene>
    <name evidence="3" type="ORF">J421_4237</name>
</gene>
<keyword evidence="2" id="KW-1133">Transmembrane helix</keyword>
<proteinExistence type="predicted"/>
<organism evidence="3 4">
    <name type="scientific">Gemmatirosa kalamazoonensis</name>
    <dbReference type="NCBI Taxonomy" id="861299"/>
    <lineage>
        <taxon>Bacteria</taxon>
        <taxon>Pseudomonadati</taxon>
        <taxon>Gemmatimonadota</taxon>
        <taxon>Gemmatimonadia</taxon>
        <taxon>Gemmatimonadales</taxon>
        <taxon>Gemmatimonadaceae</taxon>
        <taxon>Gemmatirosa</taxon>
    </lineage>
</organism>
<keyword evidence="4" id="KW-1185">Reference proteome</keyword>
<feature type="region of interest" description="Disordered" evidence="1">
    <location>
        <begin position="1"/>
        <end position="22"/>
    </location>
</feature>
<evidence type="ECO:0000256" key="2">
    <source>
        <dbReference type="SAM" id="Phobius"/>
    </source>
</evidence>
<accession>W0RL31</accession>
<keyword evidence="2" id="KW-0812">Transmembrane</keyword>
<dbReference type="Proteomes" id="UP000019151">
    <property type="component" value="Chromosome"/>
</dbReference>
<dbReference type="STRING" id="861299.J421_4237"/>
<dbReference type="InParanoid" id="W0RL31"/>
<reference evidence="3 4" key="1">
    <citation type="journal article" date="2014" name="Genome Announc.">
        <title>Genome Sequence and Methylome of Soil Bacterium Gemmatirosa kalamazoonensis KBS708T, a Member of the Rarely Cultivated Gemmatimonadetes Phylum.</title>
        <authorList>
            <person name="Debruyn J.M."/>
            <person name="Radosevich M."/>
            <person name="Wommack K.E."/>
            <person name="Polson S.W."/>
            <person name="Hauser L.J."/>
            <person name="Fawaz M.N."/>
            <person name="Korlach J."/>
            <person name="Tsai Y.C."/>
        </authorList>
    </citation>
    <scope>NUCLEOTIDE SEQUENCE [LARGE SCALE GENOMIC DNA]</scope>
    <source>
        <strain evidence="3 4">KBS708</strain>
    </source>
</reference>
<evidence type="ECO:0000256" key="1">
    <source>
        <dbReference type="SAM" id="MobiDB-lite"/>
    </source>
</evidence>
<dbReference type="AlphaFoldDB" id="W0RL31"/>